<dbReference type="RefSeq" id="WP_213493735.1">
    <property type="nucleotide sequence ID" value="NZ_CP074694.1"/>
</dbReference>
<name>A0A8E6B3G9_9BACT</name>
<feature type="chain" id="PRO_5034247409" evidence="1">
    <location>
        <begin position="19"/>
        <end position="137"/>
    </location>
</feature>
<dbReference type="AlphaFoldDB" id="A0A8E6B3G9"/>
<dbReference type="Pfam" id="PF07978">
    <property type="entry name" value="NIPSNAP"/>
    <property type="match status" value="1"/>
</dbReference>
<accession>A0A8E6B3G9</accession>
<dbReference type="Gene3D" id="3.30.70.100">
    <property type="match status" value="1"/>
</dbReference>
<keyword evidence="4" id="KW-1185">Reference proteome</keyword>
<dbReference type="InterPro" id="IPR011008">
    <property type="entry name" value="Dimeric_a/b-barrel"/>
</dbReference>
<feature type="signal peptide" evidence="1">
    <location>
        <begin position="1"/>
        <end position="18"/>
    </location>
</feature>
<evidence type="ECO:0000259" key="2">
    <source>
        <dbReference type="Pfam" id="PF07978"/>
    </source>
</evidence>
<dbReference type="Proteomes" id="UP000676194">
    <property type="component" value="Chromosome"/>
</dbReference>
<dbReference type="InterPro" id="IPR012577">
    <property type="entry name" value="NIPSNAP"/>
</dbReference>
<keyword evidence="1" id="KW-0732">Signal</keyword>
<evidence type="ECO:0000313" key="3">
    <source>
        <dbReference type="EMBL" id="QVL29853.1"/>
    </source>
</evidence>
<protein>
    <submittedName>
        <fullName evidence="3">NIPSNAP family protein</fullName>
    </submittedName>
</protein>
<dbReference type="SUPFAM" id="SSF54909">
    <property type="entry name" value="Dimeric alpha+beta barrel"/>
    <property type="match status" value="1"/>
</dbReference>
<reference evidence="3" key="1">
    <citation type="submission" date="2021-05" db="EMBL/GenBank/DDBJ databases">
        <title>Complete genome sequence of the cellulolytic planctomycete Telmatocola sphagniphila SP2T and characterization of the first cellulase from planctomycetes.</title>
        <authorList>
            <person name="Rakitin A.L."/>
            <person name="Beletsky A.V."/>
            <person name="Naumoff D.G."/>
            <person name="Kulichevskaya I.S."/>
            <person name="Mardanov A.V."/>
            <person name="Ravin N.V."/>
            <person name="Dedysh S.N."/>
        </authorList>
    </citation>
    <scope>NUCLEOTIDE SEQUENCE</scope>
    <source>
        <strain evidence="3">SP2T</strain>
    </source>
</reference>
<evidence type="ECO:0000313" key="4">
    <source>
        <dbReference type="Proteomes" id="UP000676194"/>
    </source>
</evidence>
<organism evidence="3 4">
    <name type="scientific">Telmatocola sphagniphila</name>
    <dbReference type="NCBI Taxonomy" id="1123043"/>
    <lineage>
        <taxon>Bacteria</taxon>
        <taxon>Pseudomonadati</taxon>
        <taxon>Planctomycetota</taxon>
        <taxon>Planctomycetia</taxon>
        <taxon>Gemmatales</taxon>
        <taxon>Gemmataceae</taxon>
    </lineage>
</organism>
<evidence type="ECO:0000256" key="1">
    <source>
        <dbReference type="SAM" id="SignalP"/>
    </source>
</evidence>
<gene>
    <name evidence="3" type="ORF">KIH39_13330</name>
</gene>
<feature type="domain" description="NIPSNAP" evidence="2">
    <location>
        <begin position="31"/>
        <end position="134"/>
    </location>
</feature>
<dbReference type="KEGG" id="tsph:KIH39_13330"/>
<proteinExistence type="predicted"/>
<sequence>MRALALLALLLLVSTVSAVNDKQEDKANRVFELRIYYAAPGKMDDLNARFRDHTCKLFEKHGMTLIGFWTETNPKDKVEKLIYVLGYPSKEAADKSWKAFRDDPVWNKAREASEKNGKLVDKVESYYMKPTDYSAIK</sequence>
<dbReference type="EMBL" id="CP074694">
    <property type="protein sequence ID" value="QVL29853.1"/>
    <property type="molecule type" value="Genomic_DNA"/>
</dbReference>